<evidence type="ECO:0000313" key="11">
    <source>
        <dbReference type="Proteomes" id="UP000293036"/>
    </source>
</evidence>
<evidence type="ECO:0000256" key="8">
    <source>
        <dbReference type="RuleBase" id="RU004506"/>
    </source>
</evidence>
<dbReference type="InterPro" id="IPR020578">
    <property type="entry name" value="Aminotrans_V_PyrdxlP_BS"/>
</dbReference>
<evidence type="ECO:0000256" key="5">
    <source>
        <dbReference type="ARBA" id="ARBA00022898"/>
    </source>
</evidence>
<accession>A0A4Q9V1Q9</accession>
<dbReference type="EC" id="2.8.1.7" evidence="3 8"/>
<evidence type="ECO:0000259" key="9">
    <source>
        <dbReference type="Pfam" id="PF00266"/>
    </source>
</evidence>
<proteinExistence type="inferred from homology"/>
<dbReference type="GO" id="GO:0006534">
    <property type="term" value="P:cysteine metabolic process"/>
    <property type="evidence" value="ECO:0007669"/>
    <property type="project" value="UniProtKB-UniRule"/>
</dbReference>
<dbReference type="AlphaFoldDB" id="A0A4Q9V1Q9"/>
<comment type="similarity">
    <text evidence="2 8">Belongs to the class-V pyridoxal-phosphate-dependent aminotransferase family. Csd subfamily.</text>
</comment>
<comment type="function">
    <text evidence="8">Catalyzes the removal of elemental sulfur and selenium atoms from L-cysteine, L-cystine, L-selenocysteine, and L-selenocystine to produce L-alanine.</text>
</comment>
<evidence type="ECO:0000256" key="4">
    <source>
        <dbReference type="ARBA" id="ARBA00022679"/>
    </source>
</evidence>
<dbReference type="InterPro" id="IPR000192">
    <property type="entry name" value="Aminotrans_V_dom"/>
</dbReference>
<dbReference type="RefSeq" id="WP_131280236.1">
    <property type="nucleotide sequence ID" value="NZ_JBHSLR010000009.1"/>
</dbReference>
<name>A0A4Q9V1Q9_9ACTO</name>
<protein>
    <recommendedName>
        <fullName evidence="3 8">Cysteine desulfurase</fullName>
        <ecNumber evidence="3 8">2.8.1.7</ecNumber>
    </recommendedName>
</protein>
<keyword evidence="5 8" id="KW-0663">Pyridoxal phosphate</keyword>
<reference evidence="10 11" key="1">
    <citation type="submission" date="2019-02" db="EMBL/GenBank/DDBJ databases">
        <title>Arcanobacterium bovis sp. nov., isolated from the milk of a cow with mastitis.</title>
        <authorList>
            <person name="Sammra O."/>
            <person name="Foster G."/>
            <person name="Hassan A."/>
            <person name="Alssahen M."/>
            <person name="Laemmler C."/>
            <person name="Borowiak M."/>
            <person name="Malorny B."/>
            <person name="Abdulmawjood A."/>
        </authorList>
    </citation>
    <scope>NUCLEOTIDE SEQUENCE [LARGE SCALE GENOMIC DNA]</scope>
    <source>
        <strain evidence="10 11">C605018/01/1</strain>
    </source>
</reference>
<organism evidence="10 11">
    <name type="scientific">Arcanobacterium bovis</name>
    <dbReference type="NCBI Taxonomy" id="2529275"/>
    <lineage>
        <taxon>Bacteria</taxon>
        <taxon>Bacillati</taxon>
        <taxon>Actinomycetota</taxon>
        <taxon>Actinomycetes</taxon>
        <taxon>Actinomycetales</taxon>
        <taxon>Actinomycetaceae</taxon>
        <taxon>Arcanobacterium</taxon>
    </lineage>
</organism>
<dbReference type="NCBIfam" id="TIGR01979">
    <property type="entry name" value="sufS"/>
    <property type="match status" value="1"/>
</dbReference>
<dbReference type="CDD" id="cd06453">
    <property type="entry name" value="SufS_like"/>
    <property type="match status" value="1"/>
</dbReference>
<evidence type="ECO:0000256" key="6">
    <source>
        <dbReference type="ARBA" id="ARBA00050776"/>
    </source>
</evidence>
<evidence type="ECO:0000256" key="7">
    <source>
        <dbReference type="RuleBase" id="RU004504"/>
    </source>
</evidence>
<dbReference type="Proteomes" id="UP000293036">
    <property type="component" value="Unassembled WGS sequence"/>
</dbReference>
<dbReference type="Gene3D" id="3.40.640.10">
    <property type="entry name" value="Type I PLP-dependent aspartate aminotransferase-like (Major domain)"/>
    <property type="match status" value="1"/>
</dbReference>
<dbReference type="PIRSF" id="PIRSF005572">
    <property type="entry name" value="NifS"/>
    <property type="match status" value="1"/>
</dbReference>
<dbReference type="InterPro" id="IPR010970">
    <property type="entry name" value="Cys_dSase_SufS"/>
</dbReference>
<dbReference type="InterPro" id="IPR015422">
    <property type="entry name" value="PyrdxlP-dep_Trfase_small"/>
</dbReference>
<gene>
    <name evidence="10" type="primary">sufS</name>
    <name evidence="10" type="ORF">EZJ44_03715</name>
</gene>
<evidence type="ECO:0000256" key="3">
    <source>
        <dbReference type="ARBA" id="ARBA00012239"/>
    </source>
</evidence>
<dbReference type="OrthoDB" id="9804366at2"/>
<dbReference type="PANTHER" id="PTHR43586">
    <property type="entry name" value="CYSTEINE DESULFURASE"/>
    <property type="match status" value="1"/>
</dbReference>
<dbReference type="EMBL" id="SJDT01000002">
    <property type="protein sequence ID" value="TBW23005.1"/>
    <property type="molecule type" value="Genomic_DNA"/>
</dbReference>
<evidence type="ECO:0000313" key="10">
    <source>
        <dbReference type="EMBL" id="TBW23005.1"/>
    </source>
</evidence>
<dbReference type="PROSITE" id="PS00595">
    <property type="entry name" value="AA_TRANSFER_CLASS_5"/>
    <property type="match status" value="1"/>
</dbReference>
<dbReference type="SUPFAM" id="SSF53383">
    <property type="entry name" value="PLP-dependent transferases"/>
    <property type="match status" value="1"/>
</dbReference>
<keyword evidence="4 8" id="KW-0808">Transferase</keyword>
<feature type="domain" description="Aminotransferase class V" evidence="9">
    <location>
        <begin position="31"/>
        <end position="413"/>
    </location>
</feature>
<dbReference type="InterPro" id="IPR015421">
    <property type="entry name" value="PyrdxlP-dep_Trfase_major"/>
</dbReference>
<comment type="catalytic activity">
    <reaction evidence="6 8">
        <text>(sulfur carrier)-H + L-cysteine = (sulfur carrier)-SH + L-alanine</text>
        <dbReference type="Rhea" id="RHEA:43892"/>
        <dbReference type="Rhea" id="RHEA-COMP:14737"/>
        <dbReference type="Rhea" id="RHEA-COMP:14739"/>
        <dbReference type="ChEBI" id="CHEBI:29917"/>
        <dbReference type="ChEBI" id="CHEBI:35235"/>
        <dbReference type="ChEBI" id="CHEBI:57972"/>
        <dbReference type="ChEBI" id="CHEBI:64428"/>
        <dbReference type="EC" id="2.8.1.7"/>
    </reaction>
</comment>
<comment type="cofactor">
    <cofactor evidence="1 7">
        <name>pyridoxal 5'-phosphate</name>
        <dbReference type="ChEBI" id="CHEBI:597326"/>
    </cofactor>
</comment>
<dbReference type="InterPro" id="IPR016454">
    <property type="entry name" value="Cysteine_dSase"/>
</dbReference>
<keyword evidence="11" id="KW-1185">Reference proteome</keyword>
<dbReference type="Pfam" id="PF00266">
    <property type="entry name" value="Aminotran_5"/>
    <property type="match status" value="1"/>
</dbReference>
<dbReference type="GO" id="GO:0030170">
    <property type="term" value="F:pyridoxal phosphate binding"/>
    <property type="evidence" value="ECO:0007669"/>
    <property type="project" value="UniProtKB-UniRule"/>
</dbReference>
<dbReference type="GO" id="GO:0031071">
    <property type="term" value="F:cysteine desulfurase activity"/>
    <property type="evidence" value="ECO:0007669"/>
    <property type="project" value="UniProtKB-UniRule"/>
</dbReference>
<dbReference type="InterPro" id="IPR015424">
    <property type="entry name" value="PyrdxlP-dep_Trfase"/>
</dbReference>
<evidence type="ECO:0000256" key="2">
    <source>
        <dbReference type="ARBA" id="ARBA00010447"/>
    </source>
</evidence>
<evidence type="ECO:0000256" key="1">
    <source>
        <dbReference type="ARBA" id="ARBA00001933"/>
    </source>
</evidence>
<dbReference type="Gene3D" id="3.90.1150.10">
    <property type="entry name" value="Aspartate Aminotransferase, domain 1"/>
    <property type="match status" value="1"/>
</dbReference>
<comment type="caution">
    <text evidence="10">The sequence shown here is derived from an EMBL/GenBank/DDBJ whole genome shotgun (WGS) entry which is preliminary data.</text>
</comment>
<dbReference type="PANTHER" id="PTHR43586:SF8">
    <property type="entry name" value="CYSTEINE DESULFURASE 1, CHLOROPLASTIC"/>
    <property type="match status" value="1"/>
</dbReference>
<sequence>MIAPESLTMPLLPRKDFPILDRKMKNGQSLVYLDSGATSQKPQVVVDAEVYVELHANGAVNRGSHELAAQATDIVDNARSTVAQFVGADTEEIVWTKNSTESLNLLAYAFDNVTRGRGSKKAFERFAIEEHHNIVVTRAEHHANLIPWQELCLRTGAQLRWIDLDDDGRLDLSTADVIDANTRVVAFAHASNVTGAIAPVEQLVARAHAVDALVVLDACQSVPHMPVDFHALDVDFAVFSGHKMMAPTGIGVLYGKAQLLKELPPFLFGGSMVEIVTMEKTTYARPPARFEAGTQAVAQIAGLGAAATYLSATGMDKIEAYEADLTQYLLAQIATVPHVRVLGPTQATDRLGVVAFDVDGVHPHDVGQILDEKGIAVRVGHHCAQPIHQHFGVWASSRVSVAPYNTRADIDAFIETLRTVRAFFGLEVE</sequence>